<comment type="caution">
    <text evidence="1">The sequence shown here is derived from an EMBL/GenBank/DDBJ whole genome shotgun (WGS) entry which is preliminary data.</text>
</comment>
<accession>A0A086J804</accession>
<dbReference type="PANTHER" id="PTHR12121:SF68">
    <property type="entry name" value="CARBON CATABOLITE REPRESSOR PROTEIN 4 HOMOLOG 4-RELATED"/>
    <property type="match status" value="1"/>
</dbReference>
<evidence type="ECO:0000313" key="1">
    <source>
        <dbReference type="EMBL" id="KFG28272.1"/>
    </source>
</evidence>
<keyword evidence="1" id="KW-0378">Hydrolase</keyword>
<dbReference type="AlphaFoldDB" id="A0A086J804"/>
<proteinExistence type="predicted"/>
<dbReference type="Proteomes" id="UP000028828">
    <property type="component" value="Unassembled WGS sequence"/>
</dbReference>
<dbReference type="InterPro" id="IPR050410">
    <property type="entry name" value="CCR4/nocturin_mRNA_transcr"/>
</dbReference>
<evidence type="ECO:0000313" key="2">
    <source>
        <dbReference type="Proteomes" id="UP000028828"/>
    </source>
</evidence>
<dbReference type="EC" id="3.1.13.4" evidence="1"/>
<name>A0A086J804_TOXGO</name>
<dbReference type="SUPFAM" id="SSF56219">
    <property type="entry name" value="DNase I-like"/>
    <property type="match status" value="1"/>
</dbReference>
<keyword evidence="1" id="KW-0269">Exonuclease</keyword>
<dbReference type="PANTHER" id="PTHR12121">
    <property type="entry name" value="CARBON CATABOLITE REPRESSOR PROTEIN 4"/>
    <property type="match status" value="1"/>
</dbReference>
<dbReference type="VEuPathDB" id="ToxoDB:TGP89_301216C"/>
<dbReference type="GO" id="GO:0004535">
    <property type="term" value="F:poly(A)-specific ribonuclease activity"/>
    <property type="evidence" value="ECO:0007669"/>
    <property type="project" value="UniProtKB-EC"/>
</dbReference>
<dbReference type="GO" id="GO:0004519">
    <property type="term" value="F:endonuclease activity"/>
    <property type="evidence" value="ECO:0007669"/>
    <property type="project" value="UniProtKB-KW"/>
</dbReference>
<feature type="non-terminal residue" evidence="1">
    <location>
        <position position="1"/>
    </location>
</feature>
<gene>
    <name evidence="1" type="ORF">TGP89_301216C</name>
</gene>
<dbReference type="Gene3D" id="3.60.10.10">
    <property type="entry name" value="Endonuclease/exonuclease/phosphatase"/>
    <property type="match status" value="1"/>
</dbReference>
<reference evidence="1 2" key="1">
    <citation type="submission" date="2014-03" db="EMBL/GenBank/DDBJ databases">
        <authorList>
            <person name="Sibley D."/>
            <person name="Venepally P."/>
            <person name="Karamycheva S."/>
            <person name="Hadjithomas M."/>
            <person name="Khan A."/>
            <person name="Brunk B."/>
            <person name="Roos D."/>
            <person name="Caler E."/>
            <person name="Lorenzi H."/>
        </authorList>
    </citation>
    <scope>NUCLEOTIDE SEQUENCE [LARGE SCALE GENOMIC DNA]</scope>
    <source>
        <strain evidence="2">p89</strain>
    </source>
</reference>
<dbReference type="InterPro" id="IPR036691">
    <property type="entry name" value="Endo/exonu/phosph_ase_sf"/>
</dbReference>
<keyword evidence="1" id="KW-0540">Nuclease</keyword>
<sequence>VLGEEPRFTNYTRDFQGCLDYLFFRNATVKAVLSIPDDCELKREVALPNSRFPSDHVALMADFVLR</sequence>
<keyword evidence="1" id="KW-0255">Endonuclease</keyword>
<dbReference type="EMBL" id="AEYI02002434">
    <property type="protein sequence ID" value="KFG28272.1"/>
    <property type="molecule type" value="Genomic_DNA"/>
</dbReference>
<organism evidence="1 2">
    <name type="scientific">Toxoplasma gondii p89</name>
    <dbReference type="NCBI Taxonomy" id="943119"/>
    <lineage>
        <taxon>Eukaryota</taxon>
        <taxon>Sar</taxon>
        <taxon>Alveolata</taxon>
        <taxon>Apicomplexa</taxon>
        <taxon>Conoidasida</taxon>
        <taxon>Coccidia</taxon>
        <taxon>Eucoccidiorida</taxon>
        <taxon>Eimeriorina</taxon>
        <taxon>Sarcocystidae</taxon>
        <taxon>Toxoplasma</taxon>
    </lineage>
</organism>
<protein>
    <submittedName>
        <fullName evidence="1">Endonuclease/exonuclease/phosphatase family protein</fullName>
        <ecNumber evidence="1">3.1.13.4</ecNumber>
    </submittedName>
</protein>